<organism evidence="2 3">
    <name type="scientific">Herpetosiphon aurantiacus (strain ATCC 23779 / DSM 785 / 114-95)</name>
    <dbReference type="NCBI Taxonomy" id="316274"/>
    <lineage>
        <taxon>Bacteria</taxon>
        <taxon>Bacillati</taxon>
        <taxon>Chloroflexota</taxon>
        <taxon>Chloroflexia</taxon>
        <taxon>Herpetosiphonales</taxon>
        <taxon>Herpetosiphonaceae</taxon>
        <taxon>Herpetosiphon</taxon>
    </lineage>
</organism>
<dbReference type="EMBL" id="CP000875">
    <property type="protein sequence ID" value="ABX06167.1"/>
    <property type="molecule type" value="Genomic_DNA"/>
</dbReference>
<evidence type="ECO:0000256" key="1">
    <source>
        <dbReference type="SAM" id="SignalP"/>
    </source>
</evidence>
<proteinExistence type="predicted"/>
<evidence type="ECO:0000313" key="3">
    <source>
        <dbReference type="Proteomes" id="UP000000787"/>
    </source>
</evidence>
<dbReference type="KEGG" id="hau:Haur_3531"/>
<evidence type="ECO:0000313" key="2">
    <source>
        <dbReference type="EMBL" id="ABX06167.1"/>
    </source>
</evidence>
<keyword evidence="1" id="KW-0732">Signal</keyword>
<dbReference type="Proteomes" id="UP000000787">
    <property type="component" value="Chromosome"/>
</dbReference>
<gene>
    <name evidence="2" type="ordered locus">Haur_3531</name>
</gene>
<evidence type="ECO:0008006" key="4">
    <source>
        <dbReference type="Google" id="ProtNLM"/>
    </source>
</evidence>
<dbReference type="BioCyc" id="HAUR316274:GHYA-3568-MONOMER"/>
<accession>A9B530</accession>
<sequence length="186" mass="21711">MKKYKYLLLIILFLISCTNKENIVDNNELKIYIFTNEDINSQKAANPHISDTLNLLSTIDLEHAAYIIHESDIIAYDWREQTIKIINSWHNRPQETPFFMHEGSKVIVVFQQQRIILTSLLSEDTARFIPSDETAMYSSFRQNHIFYSFRYGSLLQTAQSYPFLNPDPAIAEAVKQHLRQLGKLVE</sequence>
<dbReference type="PROSITE" id="PS51257">
    <property type="entry name" value="PROKAR_LIPOPROTEIN"/>
    <property type="match status" value="1"/>
</dbReference>
<dbReference type="InParanoid" id="A9B530"/>
<keyword evidence="3" id="KW-1185">Reference proteome</keyword>
<reference evidence="2 3" key="1">
    <citation type="journal article" date="2011" name="Stand. Genomic Sci.">
        <title>Complete genome sequence of the filamentous gliding predatory bacterium Herpetosiphon aurantiacus type strain (114-95(T)).</title>
        <authorList>
            <person name="Kiss H."/>
            <person name="Nett M."/>
            <person name="Domin N."/>
            <person name="Martin K."/>
            <person name="Maresca J.A."/>
            <person name="Copeland A."/>
            <person name="Lapidus A."/>
            <person name="Lucas S."/>
            <person name="Berry K.W."/>
            <person name="Glavina Del Rio T."/>
            <person name="Dalin E."/>
            <person name="Tice H."/>
            <person name="Pitluck S."/>
            <person name="Richardson P."/>
            <person name="Bruce D."/>
            <person name="Goodwin L."/>
            <person name="Han C."/>
            <person name="Detter J.C."/>
            <person name="Schmutz J."/>
            <person name="Brettin T."/>
            <person name="Land M."/>
            <person name="Hauser L."/>
            <person name="Kyrpides N.C."/>
            <person name="Ivanova N."/>
            <person name="Goker M."/>
            <person name="Woyke T."/>
            <person name="Klenk H.P."/>
            <person name="Bryant D.A."/>
        </authorList>
    </citation>
    <scope>NUCLEOTIDE SEQUENCE [LARGE SCALE GENOMIC DNA]</scope>
    <source>
        <strain evidence="3">ATCC 23779 / DSM 785 / 114-95</strain>
    </source>
</reference>
<dbReference type="HOGENOM" id="CLU_1452587_0_0_0"/>
<feature type="signal peptide" evidence="1">
    <location>
        <begin position="1"/>
        <end position="21"/>
    </location>
</feature>
<feature type="chain" id="PRO_5002735456" description="Lipoprotein" evidence="1">
    <location>
        <begin position="22"/>
        <end position="186"/>
    </location>
</feature>
<dbReference type="AlphaFoldDB" id="A9B530"/>
<name>A9B530_HERA2</name>
<protein>
    <recommendedName>
        <fullName evidence="4">Lipoprotein</fullName>
    </recommendedName>
</protein>